<name>A0A4Q7U8Y1_9MICO</name>
<comment type="caution">
    <text evidence="1">The sequence shown here is derived from an EMBL/GenBank/DDBJ whole genome shotgun (WGS) entry which is preliminary data.</text>
</comment>
<dbReference type="RefSeq" id="WP_237465835.1">
    <property type="nucleotide sequence ID" value="NZ_QYAG01000005.1"/>
</dbReference>
<dbReference type="Gene3D" id="1.10.357.10">
    <property type="entry name" value="Tetracycline Repressor, domain 2"/>
    <property type="match status" value="1"/>
</dbReference>
<keyword evidence="2" id="KW-1185">Reference proteome</keyword>
<proteinExistence type="predicted"/>
<protein>
    <submittedName>
        <fullName evidence="1">TetR family transcriptional regulator</fullName>
    </submittedName>
</protein>
<gene>
    <name evidence="1" type="ORF">EV139_0470</name>
</gene>
<dbReference type="SUPFAM" id="SSF46689">
    <property type="entry name" value="Homeodomain-like"/>
    <property type="match status" value="1"/>
</dbReference>
<reference evidence="1 2" key="1">
    <citation type="journal article" date="2015" name="Stand. Genomic Sci.">
        <title>Genomic Encyclopedia of Bacterial and Archaeal Type Strains, Phase III: the genomes of soil and plant-associated and newly described type strains.</title>
        <authorList>
            <person name="Whitman W.B."/>
            <person name="Woyke T."/>
            <person name="Klenk H.P."/>
            <person name="Zhou Y."/>
            <person name="Lilburn T.G."/>
            <person name="Beck B.J."/>
            <person name="De Vos P."/>
            <person name="Vandamme P."/>
            <person name="Eisen J.A."/>
            <person name="Garrity G."/>
            <person name="Hugenholtz P."/>
            <person name="Kyrpides N.C."/>
        </authorList>
    </citation>
    <scope>NUCLEOTIDE SEQUENCE [LARGE SCALE GENOMIC DNA]</scope>
    <source>
        <strain evidence="1 2">RF6</strain>
    </source>
</reference>
<dbReference type="Proteomes" id="UP000291832">
    <property type="component" value="Unassembled WGS sequence"/>
</dbReference>
<evidence type="ECO:0000313" key="2">
    <source>
        <dbReference type="Proteomes" id="UP000291832"/>
    </source>
</evidence>
<sequence>MNATARRRLERRDEIVQAFWRVARTRPRGGVNVRAVAAEAAMSPANVLHYFASLNELQITALAGAMEQFAERRQGILDRSESAAARIAAMIDAGVPDEISDELRQVYESVPVLAAHPEYLPAHRALVERQVMLYRTLVEIGAGTGEFTLGSPPGIIARNLVALEDAYDLYPLVGDRTPREESRVAVRSYAELALGLAQGALTALTELTAAAHPPRSA</sequence>
<dbReference type="EMBL" id="SHKI01000002">
    <property type="protein sequence ID" value="RZT68742.1"/>
    <property type="molecule type" value="Genomic_DNA"/>
</dbReference>
<organism evidence="1 2">
    <name type="scientific">Leucobacter luti</name>
    <dbReference type="NCBI Taxonomy" id="340320"/>
    <lineage>
        <taxon>Bacteria</taxon>
        <taxon>Bacillati</taxon>
        <taxon>Actinomycetota</taxon>
        <taxon>Actinomycetes</taxon>
        <taxon>Micrococcales</taxon>
        <taxon>Microbacteriaceae</taxon>
        <taxon>Leucobacter</taxon>
    </lineage>
</organism>
<dbReference type="InterPro" id="IPR009057">
    <property type="entry name" value="Homeodomain-like_sf"/>
</dbReference>
<accession>A0A4Q7U8Y1</accession>
<evidence type="ECO:0000313" key="1">
    <source>
        <dbReference type="EMBL" id="RZT68742.1"/>
    </source>
</evidence>
<dbReference type="AlphaFoldDB" id="A0A4Q7U8Y1"/>